<organism evidence="3 4">
    <name type="scientific">Paremcibacter congregatus</name>
    <dbReference type="NCBI Taxonomy" id="2043170"/>
    <lineage>
        <taxon>Bacteria</taxon>
        <taxon>Pseudomonadati</taxon>
        <taxon>Pseudomonadota</taxon>
        <taxon>Alphaproteobacteria</taxon>
        <taxon>Emcibacterales</taxon>
        <taxon>Emcibacteraceae</taxon>
        <taxon>Paremcibacter</taxon>
    </lineage>
</organism>
<feature type="domain" description="Transposase IS116/IS110/IS902 C-terminal" evidence="2">
    <location>
        <begin position="190"/>
        <end position="272"/>
    </location>
</feature>
<comment type="caution">
    <text evidence="3">The sequence shown here is derived from an EMBL/GenBank/DDBJ whole genome shotgun (WGS) entry which is preliminary data.</text>
</comment>
<dbReference type="GO" id="GO:0004803">
    <property type="term" value="F:transposase activity"/>
    <property type="evidence" value="ECO:0007669"/>
    <property type="project" value="InterPro"/>
</dbReference>
<dbReference type="Proteomes" id="UP000229730">
    <property type="component" value="Unassembled WGS sequence"/>
</dbReference>
<name>A0A2G4YWN2_9PROT</name>
<gene>
    <name evidence="3" type="ORF">CRD36_00080</name>
</gene>
<feature type="domain" description="Transposase IS110-like N-terminal" evidence="1">
    <location>
        <begin position="9"/>
        <end position="149"/>
    </location>
</feature>
<dbReference type="OrthoDB" id="7410629at2"/>
<keyword evidence="4" id="KW-1185">Reference proteome</keyword>
<evidence type="ECO:0000313" key="3">
    <source>
        <dbReference type="EMBL" id="PHZ86752.1"/>
    </source>
</evidence>
<accession>A0A2G4YWN2</accession>
<sequence>MTITIAQTIGIDISKDTLDVAFYPDERSRQFKNTPDGHRALIRWLTAYDVTRLIFEATGAYHHELERTLRKQGLPAIKVNPKQAKRFGQATGRLAKTDRADAYMLAQFGAVLKPDPGTFKCDILDQLTELLSARQALIKNQIAQKNRLKTKRNPLLQSQGKQHLKQIKAIEKECRGLIKQDQGLQDRFLILESIPGLGFITSLSILAHMPELGKMNEKQVASLAGLAPITRQSGKWQGKSFIQGGRKNIRDALYIPALVAVRFNKDFEDKYQALLGAGKLKKVALVAIMRKMLILANALLRDQRKWTEIKA</sequence>
<evidence type="ECO:0000259" key="1">
    <source>
        <dbReference type="Pfam" id="PF01548"/>
    </source>
</evidence>
<dbReference type="Pfam" id="PF01548">
    <property type="entry name" value="DEDD_Tnp_IS110"/>
    <property type="match status" value="1"/>
</dbReference>
<dbReference type="AlphaFoldDB" id="A0A2G4YWN2"/>
<dbReference type="InterPro" id="IPR002525">
    <property type="entry name" value="Transp_IS110-like_N"/>
</dbReference>
<dbReference type="GO" id="GO:0003677">
    <property type="term" value="F:DNA binding"/>
    <property type="evidence" value="ECO:0007669"/>
    <property type="project" value="InterPro"/>
</dbReference>
<proteinExistence type="predicted"/>
<dbReference type="InterPro" id="IPR047650">
    <property type="entry name" value="Transpos_IS110"/>
</dbReference>
<evidence type="ECO:0000313" key="4">
    <source>
        <dbReference type="Proteomes" id="UP000229730"/>
    </source>
</evidence>
<dbReference type="InterPro" id="IPR003346">
    <property type="entry name" value="Transposase_20"/>
</dbReference>
<dbReference type="RefSeq" id="WP_099470704.1">
    <property type="nucleotide sequence ID" value="NZ_CP041025.1"/>
</dbReference>
<dbReference type="NCBIfam" id="NF033542">
    <property type="entry name" value="transpos_IS110"/>
    <property type="match status" value="1"/>
</dbReference>
<dbReference type="PANTHER" id="PTHR33055:SF13">
    <property type="entry name" value="TRANSPOSASE"/>
    <property type="match status" value="1"/>
</dbReference>
<dbReference type="InParanoid" id="A0A2G4YWN2"/>
<dbReference type="Pfam" id="PF02371">
    <property type="entry name" value="Transposase_20"/>
    <property type="match status" value="1"/>
</dbReference>
<dbReference type="PANTHER" id="PTHR33055">
    <property type="entry name" value="TRANSPOSASE FOR INSERTION SEQUENCE ELEMENT IS1111A"/>
    <property type="match status" value="1"/>
</dbReference>
<reference evidence="3 4" key="1">
    <citation type="submission" date="2017-10" db="EMBL/GenBank/DDBJ databases">
        <title>Frigbacter circumglobatus gen. nov. sp. nov., isolated from sediment cultured in situ.</title>
        <authorList>
            <person name="Zhao Z."/>
        </authorList>
    </citation>
    <scope>NUCLEOTIDE SEQUENCE [LARGE SCALE GENOMIC DNA]</scope>
    <source>
        <strain evidence="3 4">ZYL</strain>
    </source>
</reference>
<evidence type="ECO:0000259" key="2">
    <source>
        <dbReference type="Pfam" id="PF02371"/>
    </source>
</evidence>
<protein>
    <submittedName>
        <fullName evidence="3">IS110 family transposase</fullName>
    </submittedName>
</protein>
<dbReference type="GO" id="GO:0006313">
    <property type="term" value="P:DNA transposition"/>
    <property type="evidence" value="ECO:0007669"/>
    <property type="project" value="InterPro"/>
</dbReference>
<dbReference type="EMBL" id="PDEM01000003">
    <property type="protein sequence ID" value="PHZ86752.1"/>
    <property type="molecule type" value="Genomic_DNA"/>
</dbReference>